<keyword evidence="2" id="KW-1133">Transmembrane helix</keyword>
<feature type="region of interest" description="Disordered" evidence="1">
    <location>
        <begin position="238"/>
        <end position="265"/>
    </location>
</feature>
<dbReference type="Gene3D" id="2.130.10.10">
    <property type="entry name" value="YVTN repeat-like/Quinoprotein amine dehydrogenase"/>
    <property type="match status" value="1"/>
</dbReference>
<name>A0ABQ2F7R3_9MICO</name>
<evidence type="ECO:0008006" key="5">
    <source>
        <dbReference type="Google" id="ProtNLM"/>
    </source>
</evidence>
<feature type="transmembrane region" description="Helical" evidence="2">
    <location>
        <begin position="55"/>
        <end position="75"/>
    </location>
</feature>
<feature type="compositionally biased region" description="Polar residues" evidence="1">
    <location>
        <begin position="125"/>
        <end position="144"/>
    </location>
</feature>
<keyword evidence="2" id="KW-0472">Membrane</keyword>
<evidence type="ECO:0000256" key="2">
    <source>
        <dbReference type="SAM" id="Phobius"/>
    </source>
</evidence>
<comment type="caution">
    <text evidence="3">The sequence shown here is derived from an EMBL/GenBank/DDBJ whole genome shotgun (WGS) entry which is preliminary data.</text>
</comment>
<dbReference type="Proteomes" id="UP000662111">
    <property type="component" value="Unassembled WGS sequence"/>
</dbReference>
<feature type="region of interest" description="Disordered" evidence="1">
    <location>
        <begin position="84"/>
        <end position="154"/>
    </location>
</feature>
<keyword evidence="4" id="KW-1185">Reference proteome</keyword>
<accession>A0ABQ2F7R3</accession>
<dbReference type="InterPro" id="IPR015943">
    <property type="entry name" value="WD40/YVTN_repeat-like_dom_sf"/>
</dbReference>
<dbReference type="InterPro" id="IPR036278">
    <property type="entry name" value="Sialidase_sf"/>
</dbReference>
<proteinExistence type="predicted"/>
<evidence type="ECO:0000313" key="4">
    <source>
        <dbReference type="Proteomes" id="UP000662111"/>
    </source>
</evidence>
<protein>
    <recommendedName>
        <fullName evidence="5">Exo-alpha-sialidase</fullName>
    </recommendedName>
</protein>
<dbReference type="SUPFAM" id="SSF50939">
    <property type="entry name" value="Sialidases"/>
    <property type="match status" value="1"/>
</dbReference>
<dbReference type="RefSeq" id="WP_022921309.1">
    <property type="nucleotide sequence ID" value="NZ_BMLB01000003.1"/>
</dbReference>
<evidence type="ECO:0000256" key="1">
    <source>
        <dbReference type="SAM" id="MobiDB-lite"/>
    </source>
</evidence>
<evidence type="ECO:0000313" key="3">
    <source>
        <dbReference type="EMBL" id="GGK70292.1"/>
    </source>
</evidence>
<reference evidence="4" key="1">
    <citation type="journal article" date="2019" name="Int. J. Syst. Evol. Microbiol.">
        <title>The Global Catalogue of Microorganisms (GCM) 10K type strain sequencing project: providing services to taxonomists for standard genome sequencing and annotation.</title>
        <authorList>
            <consortium name="The Broad Institute Genomics Platform"/>
            <consortium name="The Broad Institute Genome Sequencing Center for Infectious Disease"/>
            <person name="Wu L."/>
            <person name="Ma J."/>
        </authorList>
    </citation>
    <scope>NUCLEOTIDE SEQUENCE [LARGE SCALE GENOMIC DNA]</scope>
    <source>
        <strain evidence="4">CGMCC 1.5362</strain>
    </source>
</reference>
<keyword evidence="2" id="KW-0812">Transmembrane</keyword>
<sequence length="502" mass="52340">MNDRNPQRPPGDEHDRVVEDFFAAHRSRIVDQGSDEDTWQVIRERAGRGPRRSRGMWFLAGAVAASAVGVAVLAGQGLGGPVAGPAATGGDDRAPVTATAPGPSEATATDRSGPVEAAPTRTADGATSTAQPTPRASSEVTSAPVTGASAGPLVLPAPDPAAQVLLVAEPSGEESDLRVAQLTYDCAAAAMEWDCPGLAVSEDAGRTWTARVDMFEAGYYWSAASRDRAWMWGPGEDAAQDRPGVPDPSGGLVRSDDAGRTWTPVPTRGVPMAVQAFRSTLVVVTEGCEGGAAGGCAEVVVTDVDTDDATTGRRLVKLPDLPTPRYAPPGLLGAELAATYDAVYVTYAGTTYRIADGEETATVVRRPAEECELGTAPESQDTLVHWCHGSDAVQLSHDGGATWEEVAGPGGTTRRVASNDGRRLALATDDTLWVGGAEGWEAVLPWSPGRTLLDAHGGSSMSFGGAYRYDPQGAHRSSQRWVTDDDWQTWTELPGIEVGAGG</sequence>
<dbReference type="EMBL" id="BMLB01000003">
    <property type="protein sequence ID" value="GGK70292.1"/>
    <property type="molecule type" value="Genomic_DNA"/>
</dbReference>
<gene>
    <name evidence="3" type="ORF">GCM10011509_18390</name>
</gene>
<organism evidence="3 4">
    <name type="scientific">Ornithinimicrobium pekingense</name>
    <dbReference type="NCBI Taxonomy" id="384677"/>
    <lineage>
        <taxon>Bacteria</taxon>
        <taxon>Bacillati</taxon>
        <taxon>Actinomycetota</taxon>
        <taxon>Actinomycetes</taxon>
        <taxon>Micrococcales</taxon>
        <taxon>Ornithinimicrobiaceae</taxon>
        <taxon>Ornithinimicrobium</taxon>
    </lineage>
</organism>